<evidence type="ECO:0000256" key="7">
    <source>
        <dbReference type="RuleBase" id="RU004226"/>
    </source>
</evidence>
<accession>A0A286QHA8</accession>
<dbReference type="EMBL" id="KX258660">
    <property type="protein sequence ID" value="APT65985.1"/>
    <property type="molecule type" value="Genomic_DNA"/>
</dbReference>
<dbReference type="Pfam" id="PF01824">
    <property type="entry name" value="MatK_N"/>
    <property type="match status" value="1"/>
</dbReference>
<dbReference type="RefSeq" id="YP_009424103.1">
    <property type="nucleotide sequence ID" value="NC_035807.1"/>
</dbReference>
<gene>
    <name evidence="10" type="primary">matK</name>
</gene>
<dbReference type="RefSeq" id="YP_009424082.1">
    <property type="nucleotide sequence ID" value="NC_035807.1"/>
</dbReference>
<proteinExistence type="inferred from homology"/>
<dbReference type="PANTHER" id="PTHR34811">
    <property type="entry name" value="MATURASE K"/>
    <property type="match status" value="1"/>
</dbReference>
<comment type="similarity">
    <text evidence="2">Belongs to the intron maturase 2 family. MatK subfamily.</text>
</comment>
<dbReference type="GO" id="GO:0003723">
    <property type="term" value="F:RNA binding"/>
    <property type="evidence" value="ECO:0007669"/>
    <property type="project" value="UniProtKB-KW"/>
</dbReference>
<evidence type="ECO:0000313" key="10">
    <source>
        <dbReference type="EMBL" id="APT65985.1"/>
    </source>
</evidence>
<organism evidence="10">
    <name type="scientific">Schizaea elegans</name>
    <dbReference type="NCBI Taxonomy" id="180990"/>
    <lineage>
        <taxon>Eukaryota</taxon>
        <taxon>Viridiplantae</taxon>
        <taxon>Streptophyta</taxon>
        <taxon>Embryophyta</taxon>
        <taxon>Tracheophyta</taxon>
        <taxon>Polypodiopsida</taxon>
        <taxon>Polypodiidae</taxon>
        <taxon>Schizaeales</taxon>
        <taxon>Schizaeaceae</taxon>
        <taxon>Schizaea</taxon>
    </lineage>
</organism>
<dbReference type="GO" id="GO:0009507">
    <property type="term" value="C:chloroplast"/>
    <property type="evidence" value="ECO:0007669"/>
    <property type="project" value="InterPro"/>
</dbReference>
<evidence type="ECO:0000259" key="8">
    <source>
        <dbReference type="Pfam" id="PF01348"/>
    </source>
</evidence>
<keyword evidence="4" id="KW-0507">mRNA processing</keyword>
<keyword evidence="3 7" id="KW-0934">Plastid</keyword>
<evidence type="ECO:0000256" key="6">
    <source>
        <dbReference type="ARBA" id="ARBA00022884"/>
    </source>
</evidence>
<keyword evidence="5" id="KW-0819">tRNA processing</keyword>
<dbReference type="InterPro" id="IPR024942">
    <property type="entry name" value="Maturase_MatK_N"/>
</dbReference>
<reference evidence="10" key="1">
    <citation type="journal article" date="2017" name="Am. J. Bot.">
        <title>Plastome sequences of an ancient fern lineage reveal remarkable changes in gene content and architecture.</title>
        <authorList>
            <person name="Labiak P.H."/>
            <person name="Karol K.G."/>
        </authorList>
    </citation>
    <scope>NUCLEOTIDE SEQUENCE</scope>
</reference>
<evidence type="ECO:0000259" key="9">
    <source>
        <dbReference type="Pfam" id="PF01824"/>
    </source>
</evidence>
<keyword evidence="6" id="KW-0694">RNA-binding</keyword>
<name>A0A286QHA8_9MONI</name>
<feature type="domain" description="Maturase MatK N-terminal" evidence="9">
    <location>
        <begin position="12"/>
        <end position="322"/>
    </location>
</feature>
<dbReference type="GO" id="GO:0008033">
    <property type="term" value="P:tRNA processing"/>
    <property type="evidence" value="ECO:0007669"/>
    <property type="project" value="UniProtKB-KW"/>
</dbReference>
<evidence type="ECO:0000256" key="4">
    <source>
        <dbReference type="ARBA" id="ARBA00022664"/>
    </source>
</evidence>
<dbReference type="Pfam" id="PF01348">
    <property type="entry name" value="Intron_maturas2"/>
    <property type="match status" value="1"/>
</dbReference>
<dbReference type="PANTHER" id="PTHR34811:SF1">
    <property type="entry name" value="MATURASE K"/>
    <property type="match status" value="1"/>
</dbReference>
<dbReference type="InterPro" id="IPR024937">
    <property type="entry name" value="Domain_X"/>
</dbReference>
<sequence length="490" mass="56806">MSRGLPFGLSYFQKELEKLKFERDCFSYPFLFQDDIHSIAYGCFAKPYDSIENIDCPGKYNMVGVRRLIKKARHQDYLEILPKPHQNSFDESCINPYIDALTKGACPVLEMSTSFPAQFRNFIEWKSFRSIHSVFLFMEGRLSQSNFSLRAKISYFAHPETLIRMFRRRIQDVSLLNLLRLILHMRGNLPLYRSVQGGGSPVTPLWNFHIRETEFLPSPPWERFCTSGSEYSAAPSDQKNINRKERDDCRPHLISLNDDFRSVSGSCTHYVRCKNHFSFVLLGTKDSTRKWVYQIPIFVQSNSHCWFHSHQICVKNVMKGSVSPSGYTSGVRSRHRTVWAVTPNAPYGTAYTTKEFFSEVPTSLSLGFLMEGGFRDGTGRSTSRSDWATLTDGKILNRFVHLWKVLPLYYSGSRNKDGLRKSRYISKFSCDKTLACKHKTTTRRVRRKFNSEIDLKTLLMNPEVYSPYHPGGTQNMRSSWHLDLIWPVCR</sequence>
<evidence type="ECO:0000256" key="1">
    <source>
        <dbReference type="ARBA" id="ARBA00004474"/>
    </source>
</evidence>
<dbReference type="EMBL" id="KX258660">
    <property type="protein sequence ID" value="APT65984.1"/>
    <property type="molecule type" value="Genomic_DNA"/>
</dbReference>
<evidence type="ECO:0000256" key="3">
    <source>
        <dbReference type="ARBA" id="ARBA00022640"/>
    </source>
</evidence>
<dbReference type="GeneID" id="33944249"/>
<dbReference type="AlphaFoldDB" id="A0A286QHA8"/>
<geneLocation type="chloroplast" evidence="10"/>
<keyword evidence="7 10" id="KW-0150">Chloroplast</keyword>
<evidence type="ECO:0000256" key="2">
    <source>
        <dbReference type="ARBA" id="ARBA00006621"/>
    </source>
</evidence>
<dbReference type="GeneID" id="33944215"/>
<dbReference type="GO" id="GO:0006397">
    <property type="term" value="P:mRNA processing"/>
    <property type="evidence" value="ECO:0007669"/>
    <property type="project" value="UniProtKB-KW"/>
</dbReference>
<comment type="subcellular location">
    <subcellularLocation>
        <location evidence="1">Plastid</location>
    </subcellularLocation>
</comment>
<comment type="function">
    <text evidence="7">Usually encoded in the trnK tRNA gene intron. Probably assists in splicing its own and other chloroplast group II introns.</text>
</comment>
<protein>
    <submittedName>
        <fullName evidence="10">Maturase K</fullName>
    </submittedName>
</protein>
<feature type="domain" description="Domain X" evidence="8">
    <location>
        <begin position="355"/>
        <end position="459"/>
    </location>
</feature>
<evidence type="ECO:0000256" key="5">
    <source>
        <dbReference type="ARBA" id="ARBA00022694"/>
    </source>
</evidence>
<dbReference type="InterPro" id="IPR002866">
    <property type="entry name" value="Maturase_MatK"/>
</dbReference>